<dbReference type="Proteomes" id="UP000028547">
    <property type="component" value="Unassembled WGS sequence"/>
</dbReference>
<reference evidence="1 2" key="1">
    <citation type="submission" date="2014-07" db="EMBL/GenBank/DDBJ databases">
        <title>Draft Genome Sequence of Gephyronic Acid Producer, Cystobacter violaceus Strain Cb vi76.</title>
        <authorList>
            <person name="Stevens D.C."/>
            <person name="Young J."/>
            <person name="Carmichael R."/>
            <person name="Tan J."/>
            <person name="Taylor R.E."/>
        </authorList>
    </citation>
    <scope>NUCLEOTIDE SEQUENCE [LARGE SCALE GENOMIC DNA]</scope>
    <source>
        <strain evidence="1 2">Cb vi76</strain>
    </source>
</reference>
<evidence type="ECO:0000313" key="2">
    <source>
        <dbReference type="Proteomes" id="UP000028547"/>
    </source>
</evidence>
<protein>
    <submittedName>
        <fullName evidence="1">Uncharacterized protein</fullName>
    </submittedName>
</protein>
<accession>A0A084SGQ5</accession>
<proteinExistence type="predicted"/>
<sequence length="131" mass="15184">MADIPKFDLDEAIYFLNPFIENHAEGSKERRLFGLAQIALLFIRYRVKGDEFEKFYKACFDTSFTVEVAHEFATREEADQWLASGKAVHTERVKIAGKGFMVVEVSGKFYFMIAPLPEELETDEWKDDSEE</sequence>
<dbReference type="AlphaFoldDB" id="A0A084SGQ5"/>
<evidence type="ECO:0000313" key="1">
    <source>
        <dbReference type="EMBL" id="KFA87640.1"/>
    </source>
</evidence>
<organism evidence="1 2">
    <name type="scientific">Archangium violaceum Cb vi76</name>
    <dbReference type="NCBI Taxonomy" id="1406225"/>
    <lineage>
        <taxon>Bacteria</taxon>
        <taxon>Pseudomonadati</taxon>
        <taxon>Myxococcota</taxon>
        <taxon>Myxococcia</taxon>
        <taxon>Myxococcales</taxon>
        <taxon>Cystobacterineae</taxon>
        <taxon>Archangiaceae</taxon>
        <taxon>Archangium</taxon>
    </lineage>
</organism>
<gene>
    <name evidence="1" type="ORF">Q664_46490</name>
</gene>
<dbReference type="RefSeq" id="WP_043411619.1">
    <property type="nucleotide sequence ID" value="NZ_JPMI01000353.1"/>
</dbReference>
<dbReference type="EMBL" id="JPMI01000353">
    <property type="protein sequence ID" value="KFA87640.1"/>
    <property type="molecule type" value="Genomic_DNA"/>
</dbReference>
<name>A0A084SGQ5_9BACT</name>
<comment type="caution">
    <text evidence="1">The sequence shown here is derived from an EMBL/GenBank/DDBJ whole genome shotgun (WGS) entry which is preliminary data.</text>
</comment>